<dbReference type="InterPro" id="IPR013328">
    <property type="entry name" value="6PGD_dom2"/>
</dbReference>
<evidence type="ECO:0000259" key="4">
    <source>
        <dbReference type="Pfam" id="PF03446"/>
    </source>
</evidence>
<dbReference type="Gene3D" id="1.10.1040.10">
    <property type="entry name" value="N-(1-d-carboxylethyl)-l-norvaline Dehydrogenase, domain 2"/>
    <property type="match status" value="1"/>
</dbReference>
<dbReference type="PANTHER" id="PTHR43580">
    <property type="entry name" value="OXIDOREDUCTASE GLYR1-RELATED"/>
    <property type="match status" value="1"/>
</dbReference>
<dbReference type="SUPFAM" id="SSF51735">
    <property type="entry name" value="NAD(P)-binding Rossmann-fold domains"/>
    <property type="match status" value="1"/>
</dbReference>
<protein>
    <recommendedName>
        <fullName evidence="4">6-phosphogluconate dehydrogenase NADP-binding domain-containing protein</fullName>
    </recommendedName>
</protein>
<dbReference type="GO" id="GO:0016054">
    <property type="term" value="P:organic acid catabolic process"/>
    <property type="evidence" value="ECO:0007669"/>
    <property type="project" value="UniProtKB-ARBA"/>
</dbReference>
<dbReference type="InterPro" id="IPR006115">
    <property type="entry name" value="6PGDH_NADP-bd"/>
</dbReference>
<dbReference type="InterPro" id="IPR008927">
    <property type="entry name" value="6-PGluconate_DH-like_C_sf"/>
</dbReference>
<dbReference type="InterPro" id="IPR002204">
    <property type="entry name" value="3-OH-isobutyrate_DH-rel_CS"/>
</dbReference>
<dbReference type="InterPro" id="IPR036291">
    <property type="entry name" value="NAD(P)-bd_dom_sf"/>
</dbReference>
<evidence type="ECO:0000313" key="6">
    <source>
        <dbReference type="Proteomes" id="UP000605992"/>
    </source>
</evidence>
<sequence>MDKKIAFLGLGTMGTPMARRLLAAGHPLTVWNRSAGRAEELGQEGATVAASPAEAVRDADIVITMLADPAAVREVVGAAAPALRPGTTLIEASTIGPGALREVAGLLPDGVRLIDSPVMGSADRAASGELSLLVGGDFEEVRPVLEVFGTITPCGETGTGAALKIVLISAVVAGVTVVGEALALADTFGLPEDLVTRAMAAGPLAGLAGRAFATGAHYPVRLAAKDVALAASQADLPVAQAVYERLAGLPEAADEDLGQIVKHIRG</sequence>
<dbReference type="PIRSF" id="PIRSF000103">
    <property type="entry name" value="HIBADH"/>
    <property type="match status" value="1"/>
</dbReference>
<comment type="caution">
    <text evidence="5">The sequence shown here is derived from an EMBL/GenBank/DDBJ whole genome shotgun (WGS) entry which is preliminary data.</text>
</comment>
<dbReference type="EMBL" id="BOOR01000025">
    <property type="protein sequence ID" value="GII55298.1"/>
    <property type="molecule type" value="Genomic_DNA"/>
</dbReference>
<evidence type="ECO:0000256" key="1">
    <source>
        <dbReference type="ARBA" id="ARBA00009080"/>
    </source>
</evidence>
<dbReference type="AlphaFoldDB" id="A0A8J3V1X6"/>
<dbReference type="GO" id="GO:0050661">
    <property type="term" value="F:NADP binding"/>
    <property type="evidence" value="ECO:0007669"/>
    <property type="project" value="InterPro"/>
</dbReference>
<dbReference type="Gene3D" id="3.40.50.720">
    <property type="entry name" value="NAD(P)-binding Rossmann-like Domain"/>
    <property type="match status" value="1"/>
</dbReference>
<dbReference type="InterPro" id="IPR015815">
    <property type="entry name" value="HIBADH-related"/>
</dbReference>
<feature type="domain" description="6-phosphogluconate dehydrogenase NADP-binding" evidence="4">
    <location>
        <begin position="4"/>
        <end position="152"/>
    </location>
</feature>
<dbReference type="Pfam" id="PF03446">
    <property type="entry name" value="NAD_binding_2"/>
    <property type="match status" value="1"/>
</dbReference>
<evidence type="ECO:0000256" key="2">
    <source>
        <dbReference type="ARBA" id="ARBA00023002"/>
    </source>
</evidence>
<organism evidence="5 6">
    <name type="scientific">Planotetraspora thailandica</name>
    <dbReference type="NCBI Taxonomy" id="487172"/>
    <lineage>
        <taxon>Bacteria</taxon>
        <taxon>Bacillati</taxon>
        <taxon>Actinomycetota</taxon>
        <taxon>Actinomycetes</taxon>
        <taxon>Streptosporangiales</taxon>
        <taxon>Streptosporangiaceae</taxon>
        <taxon>Planotetraspora</taxon>
    </lineage>
</organism>
<reference evidence="5" key="1">
    <citation type="submission" date="2021-01" db="EMBL/GenBank/DDBJ databases">
        <title>Whole genome shotgun sequence of Planotetraspora thailandica NBRC 104271.</title>
        <authorList>
            <person name="Komaki H."/>
            <person name="Tamura T."/>
        </authorList>
    </citation>
    <scope>NUCLEOTIDE SEQUENCE</scope>
    <source>
        <strain evidence="5">NBRC 104271</strain>
    </source>
</reference>
<dbReference type="SUPFAM" id="SSF48179">
    <property type="entry name" value="6-phosphogluconate dehydrogenase C-terminal domain-like"/>
    <property type="match status" value="1"/>
</dbReference>
<dbReference type="PROSITE" id="PS00895">
    <property type="entry name" value="3_HYDROXYISOBUT_DH"/>
    <property type="match status" value="1"/>
</dbReference>
<dbReference type="InterPro" id="IPR051265">
    <property type="entry name" value="HIBADH-related_NP60_sf"/>
</dbReference>
<dbReference type="Proteomes" id="UP000605992">
    <property type="component" value="Unassembled WGS sequence"/>
</dbReference>
<dbReference type="GO" id="GO:0016491">
    <property type="term" value="F:oxidoreductase activity"/>
    <property type="evidence" value="ECO:0007669"/>
    <property type="project" value="UniProtKB-KW"/>
</dbReference>
<name>A0A8J3V1X6_9ACTN</name>
<keyword evidence="6" id="KW-1185">Reference proteome</keyword>
<evidence type="ECO:0000256" key="3">
    <source>
        <dbReference type="PIRSR" id="PIRSR000103-1"/>
    </source>
</evidence>
<keyword evidence="2" id="KW-0560">Oxidoreductase</keyword>
<comment type="similarity">
    <text evidence="1">Belongs to the HIBADH-related family.</text>
</comment>
<feature type="active site" evidence="3">
    <location>
        <position position="164"/>
    </location>
</feature>
<evidence type="ECO:0000313" key="5">
    <source>
        <dbReference type="EMBL" id="GII55298.1"/>
    </source>
</evidence>
<proteinExistence type="inferred from homology"/>
<accession>A0A8J3V1X6</accession>
<dbReference type="PANTHER" id="PTHR43580:SF2">
    <property type="entry name" value="CYTOKINE-LIKE NUCLEAR FACTOR N-PAC"/>
    <property type="match status" value="1"/>
</dbReference>
<gene>
    <name evidence="5" type="ORF">Pth03_36870</name>
</gene>